<dbReference type="AlphaFoldDB" id="A0AAU7AZD9"/>
<dbReference type="InterPro" id="IPR036388">
    <property type="entry name" value="WH-like_DNA-bd_sf"/>
</dbReference>
<reference evidence="2" key="1">
    <citation type="submission" date="2022-12" db="EMBL/GenBank/DDBJ databases">
        <title>Paraconexibacter alkalitolerans sp. nov. and Baekduia alba sp. nov., isolated from soil and emended description of the genera Paraconexibacter (Chun et al., 2020) and Baekduia (An et al., 2020).</title>
        <authorList>
            <person name="Vieira S."/>
            <person name="Huber K.J."/>
            <person name="Geppert A."/>
            <person name="Wolf J."/>
            <person name="Neumann-Schaal M."/>
            <person name="Muesken M."/>
            <person name="Overmann J."/>
        </authorList>
    </citation>
    <scope>NUCLEOTIDE SEQUENCE</scope>
    <source>
        <strain evidence="2">AEG42_29</strain>
    </source>
</reference>
<dbReference type="EMBL" id="CP114014">
    <property type="protein sequence ID" value="XAY07090.1"/>
    <property type="molecule type" value="Genomic_DNA"/>
</dbReference>
<dbReference type="KEGG" id="parq:DSM112329_03969"/>
<dbReference type="Gene3D" id="1.10.10.10">
    <property type="entry name" value="Winged helix-like DNA-binding domain superfamily/Winged helix DNA-binding domain"/>
    <property type="match status" value="1"/>
</dbReference>
<protein>
    <submittedName>
        <fullName evidence="2">Uncharacterized protein</fullName>
    </submittedName>
</protein>
<organism evidence="2">
    <name type="scientific">Paraconexibacter sp. AEG42_29</name>
    <dbReference type="NCBI Taxonomy" id="2997339"/>
    <lineage>
        <taxon>Bacteria</taxon>
        <taxon>Bacillati</taxon>
        <taxon>Actinomycetota</taxon>
        <taxon>Thermoleophilia</taxon>
        <taxon>Solirubrobacterales</taxon>
        <taxon>Paraconexibacteraceae</taxon>
        <taxon>Paraconexibacter</taxon>
    </lineage>
</organism>
<evidence type="ECO:0000256" key="1">
    <source>
        <dbReference type="SAM" id="MobiDB-lite"/>
    </source>
</evidence>
<name>A0AAU7AZD9_9ACTN</name>
<evidence type="ECO:0000313" key="2">
    <source>
        <dbReference type="EMBL" id="XAY07090.1"/>
    </source>
</evidence>
<dbReference type="InterPro" id="IPR036390">
    <property type="entry name" value="WH_DNA-bd_sf"/>
</dbReference>
<accession>A0AAU7AZD9</accession>
<gene>
    <name evidence="2" type="ORF">DSM112329_03969</name>
</gene>
<feature type="region of interest" description="Disordered" evidence="1">
    <location>
        <begin position="31"/>
        <end position="69"/>
    </location>
</feature>
<proteinExistence type="predicted"/>
<dbReference type="SUPFAM" id="SSF46785">
    <property type="entry name" value="Winged helix' DNA-binding domain"/>
    <property type="match status" value="1"/>
</dbReference>
<sequence length="135" mass="14899">MQQVIKALEAEREEVRERLAWLDQTIEDFQARESAPPQVEVPPAPKPKRAVRRGTAARASNRRHVARAIKPDPAERIVAFLKEHPGSTIGAVAKGLDANRSTIASQIHKLDKQGDILKLDKGYRLPDAPKDADAA</sequence>